<evidence type="ECO:0000313" key="2">
    <source>
        <dbReference type="EMBL" id="KAJ6219579.1"/>
    </source>
</evidence>
<reference evidence="2" key="1">
    <citation type="submission" date="2022-12" db="EMBL/GenBank/DDBJ databases">
        <title>Genome assemblies of Blomia tropicalis.</title>
        <authorList>
            <person name="Cui Y."/>
        </authorList>
    </citation>
    <scope>NUCLEOTIDE SEQUENCE</scope>
    <source>
        <tissue evidence="2">Adult mites</tissue>
    </source>
</reference>
<dbReference type="SMART" id="SM00256">
    <property type="entry name" value="FBOX"/>
    <property type="match status" value="1"/>
</dbReference>
<dbReference type="EMBL" id="JAPWDV010000002">
    <property type="protein sequence ID" value="KAJ6219579.1"/>
    <property type="molecule type" value="Genomic_DNA"/>
</dbReference>
<evidence type="ECO:0000313" key="3">
    <source>
        <dbReference type="Proteomes" id="UP001142055"/>
    </source>
</evidence>
<keyword evidence="3" id="KW-1185">Reference proteome</keyword>
<dbReference type="InterPro" id="IPR036047">
    <property type="entry name" value="F-box-like_dom_sf"/>
</dbReference>
<protein>
    <recommendedName>
        <fullName evidence="1">F-box domain-containing protein</fullName>
    </recommendedName>
</protein>
<proteinExistence type="predicted"/>
<sequence>MDYNQDFNQILPMIETNGTYSQDWDIVSSTEYEENDYLIEQCLYQIFEHLSTQDLLNVSLVNRKWNEIARQHLTQINHVKVISETNGFRFEPCCYLPTKLPCSRQKYFITSLAPYTDLHFELSYFDQIDLILDRLKDNTITSLDINGCPRNASALAFLLRAFQENLECLTMDKIGCLVNYSYDVWKIVNSLPKLRKLALIQLGTIPEDMPILEQLEEFHLATTNRNFDSNLLILLLYQLSDRLRKLSLNLPFSMQCFIIWSRKQPSIMNNITHLELYLKSKLFAFECVTTYFTSLTHLTLLLPDDSAIYLDVFYNLPNFKLLRHLHLIEDSKDPINGLISAIKAKTFPTIELPSVISLHLEVSLKDYRTISCLFSIFPNLREISFKSLNIDSYCICVGDDSAILTECDICRHEFKKLLEHNFSNIRIYGIESDSYYENLYAKEDWTKCRYQWL</sequence>
<name>A0A9Q0RMA6_BLOTA</name>
<accession>A0A9Q0RMA6</accession>
<dbReference type="SUPFAM" id="SSF81383">
    <property type="entry name" value="F-box domain"/>
    <property type="match status" value="1"/>
</dbReference>
<dbReference type="Gene3D" id="1.20.1280.50">
    <property type="match status" value="1"/>
</dbReference>
<organism evidence="2 3">
    <name type="scientific">Blomia tropicalis</name>
    <name type="common">Mite</name>
    <dbReference type="NCBI Taxonomy" id="40697"/>
    <lineage>
        <taxon>Eukaryota</taxon>
        <taxon>Metazoa</taxon>
        <taxon>Ecdysozoa</taxon>
        <taxon>Arthropoda</taxon>
        <taxon>Chelicerata</taxon>
        <taxon>Arachnida</taxon>
        <taxon>Acari</taxon>
        <taxon>Acariformes</taxon>
        <taxon>Sarcoptiformes</taxon>
        <taxon>Astigmata</taxon>
        <taxon>Glycyphagoidea</taxon>
        <taxon>Echimyopodidae</taxon>
        <taxon>Blomia</taxon>
    </lineage>
</organism>
<dbReference type="PROSITE" id="PS50181">
    <property type="entry name" value="FBOX"/>
    <property type="match status" value="1"/>
</dbReference>
<evidence type="ECO:0000259" key="1">
    <source>
        <dbReference type="PROSITE" id="PS50181"/>
    </source>
</evidence>
<dbReference type="InterPro" id="IPR001810">
    <property type="entry name" value="F-box_dom"/>
</dbReference>
<dbReference type="Pfam" id="PF12937">
    <property type="entry name" value="F-box-like"/>
    <property type="match status" value="1"/>
</dbReference>
<dbReference type="Proteomes" id="UP001142055">
    <property type="component" value="Chromosome 2"/>
</dbReference>
<gene>
    <name evidence="2" type="ORF">RDWZM_005391</name>
</gene>
<feature type="domain" description="F-box" evidence="1">
    <location>
        <begin position="32"/>
        <end position="79"/>
    </location>
</feature>
<dbReference type="AlphaFoldDB" id="A0A9Q0RMA6"/>
<comment type="caution">
    <text evidence="2">The sequence shown here is derived from an EMBL/GenBank/DDBJ whole genome shotgun (WGS) entry which is preliminary data.</text>
</comment>